<dbReference type="GO" id="GO:0000462">
    <property type="term" value="P:maturation of SSU-rRNA from tricistronic rRNA transcript (SSU-rRNA, 5.8S rRNA, LSU-rRNA)"/>
    <property type="evidence" value="ECO:0007669"/>
    <property type="project" value="TreeGrafter"/>
</dbReference>
<dbReference type="InterPro" id="IPR036322">
    <property type="entry name" value="WD40_repeat_dom_sf"/>
</dbReference>
<evidence type="ECO:0000256" key="4">
    <source>
        <dbReference type="ARBA" id="ARBA00023242"/>
    </source>
</evidence>
<dbReference type="InterPro" id="IPR015943">
    <property type="entry name" value="WD40/YVTN_repeat-like_dom_sf"/>
</dbReference>
<dbReference type="Pfam" id="PF04003">
    <property type="entry name" value="Utp12"/>
    <property type="match status" value="1"/>
</dbReference>
<dbReference type="GO" id="GO:0005730">
    <property type="term" value="C:nucleolus"/>
    <property type="evidence" value="ECO:0007669"/>
    <property type="project" value="TreeGrafter"/>
</dbReference>
<dbReference type="InterPro" id="IPR007148">
    <property type="entry name" value="SSU_processome_Utp12"/>
</dbReference>
<dbReference type="PROSITE" id="PS00678">
    <property type="entry name" value="WD_REPEATS_1"/>
    <property type="match status" value="1"/>
</dbReference>
<dbReference type="PANTHER" id="PTHR44267">
    <property type="entry name" value="WD REPEAT-CONTAINING PROTEIN 43"/>
    <property type="match status" value="1"/>
</dbReference>
<evidence type="ECO:0000256" key="3">
    <source>
        <dbReference type="ARBA" id="ARBA00022737"/>
    </source>
</evidence>
<evidence type="ECO:0000313" key="9">
    <source>
        <dbReference type="EMBL" id="KAI9275437.1"/>
    </source>
</evidence>
<dbReference type="InterPro" id="IPR001680">
    <property type="entry name" value="WD40_rpt"/>
</dbReference>
<comment type="subcellular location">
    <subcellularLocation>
        <location evidence="1">Nucleus</location>
    </subcellularLocation>
</comment>
<evidence type="ECO:0000256" key="7">
    <source>
        <dbReference type="SAM" id="MobiDB-lite"/>
    </source>
</evidence>
<dbReference type="Gene3D" id="2.130.10.10">
    <property type="entry name" value="YVTN repeat-like/Quinoprotein amine dehydrogenase"/>
    <property type="match status" value="1"/>
</dbReference>
<sequence length="664" mass="72691">MGKQKSFKANPDTSTVATSATTAVSAGILFSSFDDSPSAEFFALVTHNIGRHQLRIFNTRSGTVSNDYSSENKESFTSLSWGNVVDNADLAKESKANKRRKSLHTTKVVALGTNTGAIVIYSLAHGSIVKRLTNAHTTPVADFVLNKAGTKGYSVAEDNYIVEWDIVEEKEKSKWKANEKSVRKLALSHDETKLAVAGHTISLWNLNDQKVFKKFTGHASAVKELEFSNQDDILVSIGDDDRYVNVWDAQSTNNNTNNLNSLTLENNVIQIDFAQSESSVLAVSEDGSVGVWQNASSPAMASGPKNRRKMARATTKQPDSTITVVSSTSEDEIIPILSARFVNDNDNKAVMIARGSSIKPSFEVVQYVNEESGAVRDNIVLTRQAAVNNLINSGSVAANNLKTTQKSYNEASVKVIGNTDFAIKAPTMEDHIEQASSATAATTNAEPSLAQRLNEMGVDDEATKGDKGIKKKSNKPTTPSAGSLQQVLLQALHSGDKALLEACLTQEKPEVVHTTIQRLPTAYVIPLMLQLIAKFQNSPGRGTGLLVWIKAVLLIHTTYLMTVPDLVAQLSTFYQALDARLAVFPKLLALRGRLDLIQNQINNRSRYSQQDDMENGVMGVYVEEDSDDEAEQEDIGMSEDEVDEYMSEDEEMMDMEDDDDEDDE</sequence>
<evidence type="ECO:0000256" key="1">
    <source>
        <dbReference type="ARBA" id="ARBA00004123"/>
    </source>
</evidence>
<feature type="region of interest" description="Disordered" evidence="7">
    <location>
        <begin position="624"/>
        <end position="664"/>
    </location>
</feature>
<evidence type="ECO:0000259" key="8">
    <source>
        <dbReference type="Pfam" id="PF04003"/>
    </source>
</evidence>
<dbReference type="Pfam" id="PF00400">
    <property type="entry name" value="WD40"/>
    <property type="match status" value="1"/>
</dbReference>
<evidence type="ECO:0000313" key="10">
    <source>
        <dbReference type="Proteomes" id="UP001209540"/>
    </source>
</evidence>
<dbReference type="PROSITE" id="PS50082">
    <property type="entry name" value="WD_REPEATS_2"/>
    <property type="match status" value="1"/>
</dbReference>
<reference evidence="9" key="1">
    <citation type="journal article" date="2022" name="IScience">
        <title>Evolution of zygomycete secretomes and the origins of terrestrial fungal ecologies.</title>
        <authorList>
            <person name="Chang Y."/>
            <person name="Wang Y."/>
            <person name="Mondo S."/>
            <person name="Ahrendt S."/>
            <person name="Andreopoulos W."/>
            <person name="Barry K."/>
            <person name="Beard J."/>
            <person name="Benny G.L."/>
            <person name="Blankenship S."/>
            <person name="Bonito G."/>
            <person name="Cuomo C."/>
            <person name="Desiro A."/>
            <person name="Gervers K.A."/>
            <person name="Hundley H."/>
            <person name="Kuo A."/>
            <person name="LaButti K."/>
            <person name="Lang B.F."/>
            <person name="Lipzen A."/>
            <person name="O'Donnell K."/>
            <person name="Pangilinan J."/>
            <person name="Reynolds N."/>
            <person name="Sandor L."/>
            <person name="Smith M.E."/>
            <person name="Tsang A."/>
            <person name="Grigoriev I.V."/>
            <person name="Stajich J.E."/>
            <person name="Spatafora J.W."/>
        </authorList>
    </citation>
    <scope>NUCLEOTIDE SEQUENCE</scope>
    <source>
        <strain evidence="9">RSA 2281</strain>
    </source>
</reference>
<feature type="region of interest" description="Disordered" evidence="7">
    <location>
        <begin position="455"/>
        <end position="481"/>
    </location>
</feature>
<name>A0AAD5PIW2_9FUNG</name>
<evidence type="ECO:0000256" key="6">
    <source>
        <dbReference type="PROSITE-ProRule" id="PRU00221"/>
    </source>
</evidence>
<comment type="caution">
    <text evidence="9">The sequence shown here is derived from an EMBL/GenBank/DDBJ whole genome shotgun (WGS) entry which is preliminary data.</text>
</comment>
<keyword evidence="3" id="KW-0677">Repeat</keyword>
<keyword evidence="10" id="KW-1185">Reference proteome</keyword>
<evidence type="ECO:0000256" key="2">
    <source>
        <dbReference type="ARBA" id="ARBA00022574"/>
    </source>
</evidence>
<dbReference type="EMBL" id="JAIXMP010000003">
    <property type="protein sequence ID" value="KAI9275437.1"/>
    <property type="molecule type" value="Genomic_DNA"/>
</dbReference>
<dbReference type="InterPro" id="IPR019775">
    <property type="entry name" value="WD40_repeat_CS"/>
</dbReference>
<dbReference type="PANTHER" id="PTHR44267:SF1">
    <property type="entry name" value="WD REPEAT-CONTAINING PROTEIN 43"/>
    <property type="match status" value="1"/>
</dbReference>
<organism evidence="9 10">
    <name type="scientific">Phascolomyces articulosus</name>
    <dbReference type="NCBI Taxonomy" id="60185"/>
    <lineage>
        <taxon>Eukaryota</taxon>
        <taxon>Fungi</taxon>
        <taxon>Fungi incertae sedis</taxon>
        <taxon>Mucoromycota</taxon>
        <taxon>Mucoromycotina</taxon>
        <taxon>Mucoromycetes</taxon>
        <taxon>Mucorales</taxon>
        <taxon>Lichtheimiaceae</taxon>
        <taxon>Phascolomyces</taxon>
    </lineage>
</organism>
<accession>A0AAD5PIW2</accession>
<reference evidence="9" key="2">
    <citation type="submission" date="2023-02" db="EMBL/GenBank/DDBJ databases">
        <authorList>
            <consortium name="DOE Joint Genome Institute"/>
            <person name="Mondo S.J."/>
            <person name="Chang Y."/>
            <person name="Wang Y."/>
            <person name="Ahrendt S."/>
            <person name="Andreopoulos W."/>
            <person name="Barry K."/>
            <person name="Beard J."/>
            <person name="Benny G.L."/>
            <person name="Blankenship S."/>
            <person name="Bonito G."/>
            <person name="Cuomo C."/>
            <person name="Desiro A."/>
            <person name="Gervers K.A."/>
            <person name="Hundley H."/>
            <person name="Kuo A."/>
            <person name="LaButti K."/>
            <person name="Lang B.F."/>
            <person name="Lipzen A."/>
            <person name="O'Donnell K."/>
            <person name="Pangilinan J."/>
            <person name="Reynolds N."/>
            <person name="Sandor L."/>
            <person name="Smith M.W."/>
            <person name="Tsang A."/>
            <person name="Grigoriev I.V."/>
            <person name="Stajich J.E."/>
            <person name="Spatafora J.W."/>
        </authorList>
    </citation>
    <scope>NUCLEOTIDE SEQUENCE</scope>
    <source>
        <strain evidence="9">RSA 2281</strain>
    </source>
</reference>
<feature type="domain" description="Small-subunit processome Utp12" evidence="8">
    <location>
        <begin position="496"/>
        <end position="599"/>
    </location>
</feature>
<keyword evidence="2 6" id="KW-0853">WD repeat</keyword>
<proteinExistence type="inferred from homology"/>
<feature type="repeat" description="WD" evidence="6">
    <location>
        <begin position="215"/>
        <end position="257"/>
    </location>
</feature>
<gene>
    <name evidence="9" type="ORF">BDA99DRAFT_430821</name>
</gene>
<dbReference type="SUPFAM" id="SSF50978">
    <property type="entry name" value="WD40 repeat-like"/>
    <property type="match status" value="1"/>
</dbReference>
<evidence type="ECO:0000256" key="5">
    <source>
        <dbReference type="ARBA" id="ARBA00038335"/>
    </source>
</evidence>
<dbReference type="InterPro" id="IPR052414">
    <property type="entry name" value="U3_snoRNA-assoc_WDR"/>
</dbReference>
<keyword evidence="4" id="KW-0539">Nucleus</keyword>
<protein>
    <submittedName>
        <fullName evidence="9">WD40-repeat-containing domain protein</fullName>
    </submittedName>
</protein>
<dbReference type="PROSITE" id="PS50294">
    <property type="entry name" value="WD_REPEATS_REGION"/>
    <property type="match status" value="1"/>
</dbReference>
<dbReference type="AlphaFoldDB" id="A0AAD5PIW2"/>
<dbReference type="Proteomes" id="UP001209540">
    <property type="component" value="Unassembled WGS sequence"/>
</dbReference>
<comment type="similarity">
    <text evidence="5">Belongs to the UTP5 family.</text>
</comment>
<dbReference type="SMART" id="SM00320">
    <property type="entry name" value="WD40"/>
    <property type="match status" value="4"/>
</dbReference>